<keyword evidence="3" id="KW-1185">Reference proteome</keyword>
<feature type="transmembrane region" description="Helical" evidence="1">
    <location>
        <begin position="104"/>
        <end position="127"/>
    </location>
</feature>
<protein>
    <submittedName>
        <fullName evidence="2">Phage tail protein</fullName>
    </submittedName>
</protein>
<evidence type="ECO:0000313" key="2">
    <source>
        <dbReference type="EMBL" id="PAV95300.1"/>
    </source>
</evidence>
<dbReference type="Proteomes" id="UP000218796">
    <property type="component" value="Unassembled WGS sequence"/>
</dbReference>
<reference evidence="2 3" key="1">
    <citation type="submission" date="2017-08" db="EMBL/GenBank/DDBJ databases">
        <title>Draft Genome Sequence of Hafnia alvei CITHA-6 Isolated from Raw Bovine Milk.</title>
        <authorList>
            <person name="Culligan E.P."/>
            <person name="Mcsweeney A."/>
            <person name="O'Doherty C."/>
            <person name="Gleeson E."/>
            <person name="O'Riordan D."/>
            <person name="Sleator R.D."/>
        </authorList>
    </citation>
    <scope>NUCLEOTIDE SEQUENCE [LARGE SCALE GENOMIC DNA]</scope>
    <source>
        <strain evidence="2 3">CITHA-6</strain>
    </source>
</reference>
<keyword evidence="1" id="KW-0472">Membrane</keyword>
<proteinExistence type="predicted"/>
<feature type="transmembrane region" description="Helical" evidence="1">
    <location>
        <begin position="133"/>
        <end position="153"/>
    </location>
</feature>
<evidence type="ECO:0000256" key="1">
    <source>
        <dbReference type="SAM" id="Phobius"/>
    </source>
</evidence>
<keyword evidence="1" id="KW-0812">Transmembrane</keyword>
<keyword evidence="1" id="KW-1133">Transmembrane helix</keyword>
<dbReference type="RefSeq" id="WP_095661698.1">
    <property type="nucleotide sequence ID" value="NZ_DFUA01000055.1"/>
</dbReference>
<dbReference type="EMBL" id="NQMS01000008">
    <property type="protein sequence ID" value="PAV95300.1"/>
    <property type="molecule type" value="Genomic_DNA"/>
</dbReference>
<evidence type="ECO:0000313" key="3">
    <source>
        <dbReference type="Proteomes" id="UP000218796"/>
    </source>
</evidence>
<dbReference type="OrthoDB" id="5617695at2"/>
<name>A0A2A2M9V6_9GAMM</name>
<sequence length="211" mass="22161">MAFIEVPLRKIVFHGSLIGRFGREFSYRGDSVPKMIKAAKNLLDGFEGFLLEAHKRGLTFAVFVGNDRKRNIPESEIEMTKGKEDIHLVPVIIGSKRGGLFQTILGVALIGAAMAFAAPGVGVLGAFGASGVWGGALALTGASLALGGVVQMLSPQQTGIRMRQDPDNKPSYAFGGPVNSTAQGNPVAIGYGEREIGGAVISAGIYTEDQQ</sequence>
<dbReference type="AlphaFoldDB" id="A0A2A2M9V6"/>
<accession>A0A2A2M9V6</accession>
<organism evidence="2 3">
    <name type="scientific">Hafnia paralvei</name>
    <dbReference type="NCBI Taxonomy" id="546367"/>
    <lineage>
        <taxon>Bacteria</taxon>
        <taxon>Pseudomonadati</taxon>
        <taxon>Pseudomonadota</taxon>
        <taxon>Gammaproteobacteria</taxon>
        <taxon>Enterobacterales</taxon>
        <taxon>Hafniaceae</taxon>
        <taxon>Hafnia</taxon>
    </lineage>
</organism>
<gene>
    <name evidence="2" type="ORF">CJD50_17860</name>
</gene>
<comment type="caution">
    <text evidence="2">The sequence shown here is derived from an EMBL/GenBank/DDBJ whole genome shotgun (WGS) entry which is preliminary data.</text>
</comment>